<dbReference type="GO" id="GO:0016020">
    <property type="term" value="C:membrane"/>
    <property type="evidence" value="ECO:0007669"/>
    <property type="project" value="TreeGrafter"/>
</dbReference>
<dbReference type="InterPro" id="IPR050266">
    <property type="entry name" value="AB_hydrolase_sf"/>
</dbReference>
<feature type="non-terminal residue" evidence="3">
    <location>
        <position position="256"/>
    </location>
</feature>
<dbReference type="Pfam" id="PF12697">
    <property type="entry name" value="Abhydrolase_6"/>
    <property type="match status" value="1"/>
</dbReference>
<organism evidence="3">
    <name type="scientific">marine metagenome</name>
    <dbReference type="NCBI Taxonomy" id="408172"/>
    <lineage>
        <taxon>unclassified sequences</taxon>
        <taxon>metagenomes</taxon>
        <taxon>ecological metagenomes</taxon>
    </lineage>
</organism>
<dbReference type="InterPro" id="IPR000073">
    <property type="entry name" value="AB_hydrolase_1"/>
</dbReference>
<dbReference type="PANTHER" id="PTHR43798:SF31">
    <property type="entry name" value="AB HYDROLASE SUPERFAMILY PROTEIN YCLE"/>
    <property type="match status" value="1"/>
</dbReference>
<evidence type="ECO:0000313" key="3">
    <source>
        <dbReference type="EMBL" id="SVC60603.1"/>
    </source>
</evidence>
<evidence type="ECO:0000256" key="1">
    <source>
        <dbReference type="ARBA" id="ARBA00022801"/>
    </source>
</evidence>
<dbReference type="InterPro" id="IPR029058">
    <property type="entry name" value="AB_hydrolase_fold"/>
</dbReference>
<evidence type="ECO:0000259" key="2">
    <source>
        <dbReference type="Pfam" id="PF12697"/>
    </source>
</evidence>
<dbReference type="SUPFAM" id="SSF53474">
    <property type="entry name" value="alpha/beta-Hydrolases"/>
    <property type="match status" value="1"/>
</dbReference>
<dbReference type="EMBL" id="UINC01100499">
    <property type="protein sequence ID" value="SVC60603.1"/>
    <property type="molecule type" value="Genomic_DNA"/>
</dbReference>
<reference evidence="3" key="1">
    <citation type="submission" date="2018-05" db="EMBL/GenBank/DDBJ databases">
        <authorList>
            <person name="Lanie J.A."/>
            <person name="Ng W.-L."/>
            <person name="Kazmierczak K.M."/>
            <person name="Andrzejewski T.M."/>
            <person name="Davidsen T.M."/>
            <person name="Wayne K.J."/>
            <person name="Tettelin H."/>
            <person name="Glass J.I."/>
            <person name="Rusch D."/>
            <person name="Podicherti R."/>
            <person name="Tsui H.-C.T."/>
            <person name="Winkler M.E."/>
        </authorList>
    </citation>
    <scope>NUCLEOTIDE SEQUENCE</scope>
</reference>
<sequence>MDVDRREVHVAGGQVAVFELGSGPALGVLHGMAGLDGPTAAMVDLATDHRVIAPCLPGFGPTADDPSLRSIHDWVVALSEIVDAVGITGAPWLASSTSAMLALELAAIRPEAFASLVAVAPTGLWDDDDPGADLYSYPLGAQARLLANDVGPLGLLAADPEGLGGDDLIEVGVSRYIRRRTAASLVWPLPDHGLAGRLHRVSAPVTLVWGADDRLVPPSYGVRFADLLPEATLVPPIAGASHLAELDAPVEVAGLV</sequence>
<keyword evidence="1" id="KW-0378">Hydrolase</keyword>
<dbReference type="PRINTS" id="PR00111">
    <property type="entry name" value="ABHYDROLASE"/>
</dbReference>
<proteinExistence type="predicted"/>
<dbReference type="PANTHER" id="PTHR43798">
    <property type="entry name" value="MONOACYLGLYCEROL LIPASE"/>
    <property type="match status" value="1"/>
</dbReference>
<gene>
    <name evidence="3" type="ORF">METZ01_LOCUS313457</name>
</gene>
<feature type="domain" description="AB hydrolase-1" evidence="2">
    <location>
        <begin position="40"/>
        <end position="253"/>
    </location>
</feature>
<dbReference type="Gene3D" id="3.40.50.1820">
    <property type="entry name" value="alpha/beta hydrolase"/>
    <property type="match status" value="1"/>
</dbReference>
<accession>A0A382NH94</accession>
<dbReference type="AlphaFoldDB" id="A0A382NH94"/>
<protein>
    <recommendedName>
        <fullName evidence="2">AB hydrolase-1 domain-containing protein</fullName>
    </recommendedName>
</protein>
<name>A0A382NH94_9ZZZZ</name>
<dbReference type="GO" id="GO:0016787">
    <property type="term" value="F:hydrolase activity"/>
    <property type="evidence" value="ECO:0007669"/>
    <property type="project" value="UniProtKB-KW"/>
</dbReference>